<dbReference type="PIRSF" id="PIRSF003230">
    <property type="entry name" value="YbgC"/>
    <property type="match status" value="1"/>
</dbReference>
<dbReference type="PANTHER" id="PTHR31793">
    <property type="entry name" value="4-HYDROXYBENZOYL-COA THIOESTERASE FAMILY MEMBER"/>
    <property type="match status" value="1"/>
</dbReference>
<comment type="similarity">
    <text evidence="1">Belongs to the 4-hydroxybenzoyl-CoA thioesterase family.</text>
</comment>
<organism evidence="3 4">
    <name type="scientific">Chitinilyticum piscinae</name>
    <dbReference type="NCBI Taxonomy" id="2866724"/>
    <lineage>
        <taxon>Bacteria</taxon>
        <taxon>Pseudomonadati</taxon>
        <taxon>Pseudomonadota</taxon>
        <taxon>Betaproteobacteria</taxon>
        <taxon>Neisseriales</taxon>
        <taxon>Chitinibacteraceae</taxon>
        <taxon>Chitinilyticum</taxon>
    </lineage>
</organism>
<proteinExistence type="inferred from homology"/>
<dbReference type="NCBIfam" id="TIGR00051">
    <property type="entry name" value="YbgC/FadM family acyl-CoA thioesterase"/>
    <property type="match status" value="1"/>
</dbReference>
<dbReference type="Pfam" id="PF13279">
    <property type="entry name" value="4HBT_2"/>
    <property type="match status" value="1"/>
</dbReference>
<gene>
    <name evidence="3" type="ORF">INR99_13905</name>
</gene>
<dbReference type="InterPro" id="IPR029069">
    <property type="entry name" value="HotDog_dom_sf"/>
</dbReference>
<dbReference type="InterPro" id="IPR050563">
    <property type="entry name" value="4-hydroxybenzoyl-CoA_TE"/>
</dbReference>
<comment type="caution">
    <text evidence="3">The sequence shown here is derived from an EMBL/GenBank/DDBJ whole genome shotgun (WGS) entry which is preliminary data.</text>
</comment>
<dbReference type="PANTHER" id="PTHR31793:SF24">
    <property type="entry name" value="LONG-CHAIN ACYL-COA THIOESTERASE FADM"/>
    <property type="match status" value="1"/>
</dbReference>
<dbReference type="CDD" id="cd00586">
    <property type="entry name" value="4HBT"/>
    <property type="match status" value="1"/>
</dbReference>
<keyword evidence="4" id="KW-1185">Reference proteome</keyword>
<dbReference type="SUPFAM" id="SSF54637">
    <property type="entry name" value="Thioesterase/thiol ester dehydrase-isomerase"/>
    <property type="match status" value="1"/>
</dbReference>
<dbReference type="Proteomes" id="UP000604481">
    <property type="component" value="Unassembled WGS sequence"/>
</dbReference>
<evidence type="ECO:0000313" key="3">
    <source>
        <dbReference type="EMBL" id="MBE9610430.1"/>
    </source>
</evidence>
<reference evidence="3 4" key="1">
    <citation type="submission" date="2020-10" db="EMBL/GenBank/DDBJ databases">
        <title>The genome sequence of Chitinilyticum litopenaei 4Y14.</title>
        <authorList>
            <person name="Liu Y."/>
        </authorList>
    </citation>
    <scope>NUCLEOTIDE SEQUENCE [LARGE SCALE GENOMIC DNA]</scope>
    <source>
        <strain evidence="3 4">4Y14</strain>
    </source>
</reference>
<protein>
    <submittedName>
        <fullName evidence="3">Acyl-CoA thioesterase</fullName>
    </submittedName>
</protein>
<sequence>MSHLSTIKVRGFHLDLYGHVNNARYLEFLEEARWNFLEDAGSLAWFMEHGYSLVISRIAIDYLRPATMGDELLIETTLAGLAARSGHIHQTIRRKDNRKVVVEADITFAVLHADQRGALNIDGEIACRLQSCQPEGGSR</sequence>
<dbReference type="AlphaFoldDB" id="A0A8J7G1U6"/>
<keyword evidence="2" id="KW-0378">Hydrolase</keyword>
<evidence type="ECO:0000313" key="4">
    <source>
        <dbReference type="Proteomes" id="UP000604481"/>
    </source>
</evidence>
<dbReference type="GO" id="GO:0047617">
    <property type="term" value="F:fatty acyl-CoA hydrolase activity"/>
    <property type="evidence" value="ECO:0007669"/>
    <property type="project" value="TreeGrafter"/>
</dbReference>
<evidence type="ECO:0000256" key="2">
    <source>
        <dbReference type="ARBA" id="ARBA00022801"/>
    </source>
</evidence>
<dbReference type="InterPro" id="IPR006684">
    <property type="entry name" value="YbgC/YbaW"/>
</dbReference>
<dbReference type="RefSeq" id="WP_194116976.1">
    <property type="nucleotide sequence ID" value="NZ_JADFUA010000009.1"/>
</dbReference>
<evidence type="ECO:0000256" key="1">
    <source>
        <dbReference type="ARBA" id="ARBA00005953"/>
    </source>
</evidence>
<dbReference type="Gene3D" id="3.10.129.10">
    <property type="entry name" value="Hotdog Thioesterase"/>
    <property type="match status" value="1"/>
</dbReference>
<accession>A0A8J7G1U6</accession>
<name>A0A8J7G1U6_9NEIS</name>
<dbReference type="EMBL" id="JADFUA010000009">
    <property type="protein sequence ID" value="MBE9610430.1"/>
    <property type="molecule type" value="Genomic_DNA"/>
</dbReference>